<feature type="compositionally biased region" description="Gly residues" evidence="1">
    <location>
        <begin position="134"/>
        <end position="143"/>
    </location>
</feature>
<evidence type="ECO:0000256" key="2">
    <source>
        <dbReference type="SAM" id="SignalP"/>
    </source>
</evidence>
<evidence type="ECO:0000256" key="1">
    <source>
        <dbReference type="SAM" id="MobiDB-lite"/>
    </source>
</evidence>
<sequence>MKTFLKITSLAVSGALLAGCASINGADGPHGPELVSRGYATDRGSYAEVGVSFSTAGDFFAVVNPNRWKNPIKTGGSLSWVNPVAWSDDAGRTGRILLGEAVVVGGVAAVAAGGGGGGGGSSTPYGPGESPDEPGGGGRPTSK</sequence>
<feature type="region of interest" description="Disordered" evidence="1">
    <location>
        <begin position="113"/>
        <end position="143"/>
    </location>
</feature>
<dbReference type="PROSITE" id="PS51257">
    <property type="entry name" value="PROKAR_LIPOPROTEIN"/>
    <property type="match status" value="1"/>
</dbReference>
<gene>
    <name evidence="3" type="ORF">P9H32_12490</name>
</gene>
<keyword evidence="4" id="KW-1185">Reference proteome</keyword>
<name>A0ABU5MZ19_9BACT</name>
<dbReference type="Proteomes" id="UP001290861">
    <property type="component" value="Unassembled WGS sequence"/>
</dbReference>
<accession>A0ABU5MZ19</accession>
<reference evidence="3 4" key="1">
    <citation type="journal article" date="2024" name="Appl. Environ. Microbiol.">
        <title>Pontiella agarivorans sp. nov., a novel marine anaerobic bacterium capable of degrading macroalgal polysaccharides and fixing nitrogen.</title>
        <authorList>
            <person name="Liu N."/>
            <person name="Kivenson V."/>
            <person name="Peng X."/>
            <person name="Cui Z."/>
            <person name="Lankiewicz T.S."/>
            <person name="Gosselin K.M."/>
            <person name="English C.J."/>
            <person name="Blair E.M."/>
            <person name="O'Malley M.A."/>
            <person name="Valentine D.L."/>
        </authorList>
    </citation>
    <scope>NUCLEOTIDE SEQUENCE [LARGE SCALE GENOMIC DNA]</scope>
    <source>
        <strain evidence="3 4">NLcol2</strain>
    </source>
</reference>
<evidence type="ECO:0008006" key="5">
    <source>
        <dbReference type="Google" id="ProtNLM"/>
    </source>
</evidence>
<proteinExistence type="predicted"/>
<protein>
    <recommendedName>
        <fullName evidence="5">Lipoprotein</fullName>
    </recommendedName>
</protein>
<dbReference type="EMBL" id="JARVCO010000010">
    <property type="protein sequence ID" value="MDZ8119442.1"/>
    <property type="molecule type" value="Genomic_DNA"/>
</dbReference>
<organism evidence="3 4">
    <name type="scientific">Pontiella agarivorans</name>
    <dbReference type="NCBI Taxonomy" id="3038953"/>
    <lineage>
        <taxon>Bacteria</taxon>
        <taxon>Pseudomonadati</taxon>
        <taxon>Kiritimatiellota</taxon>
        <taxon>Kiritimatiellia</taxon>
        <taxon>Kiritimatiellales</taxon>
        <taxon>Pontiellaceae</taxon>
        <taxon>Pontiella</taxon>
    </lineage>
</organism>
<comment type="caution">
    <text evidence="3">The sequence shown here is derived from an EMBL/GenBank/DDBJ whole genome shotgun (WGS) entry which is preliminary data.</text>
</comment>
<evidence type="ECO:0000313" key="4">
    <source>
        <dbReference type="Proteomes" id="UP001290861"/>
    </source>
</evidence>
<evidence type="ECO:0000313" key="3">
    <source>
        <dbReference type="EMBL" id="MDZ8119442.1"/>
    </source>
</evidence>
<feature type="chain" id="PRO_5046315842" description="Lipoprotein" evidence="2">
    <location>
        <begin position="26"/>
        <end position="143"/>
    </location>
</feature>
<keyword evidence="2" id="KW-0732">Signal</keyword>
<feature type="signal peptide" evidence="2">
    <location>
        <begin position="1"/>
        <end position="25"/>
    </location>
</feature>